<keyword evidence="4" id="KW-0227">DNA damage</keyword>
<dbReference type="InterPro" id="IPR013022">
    <property type="entry name" value="Xyl_isomerase-like_TIM-brl"/>
</dbReference>
<evidence type="ECO:0000259" key="8">
    <source>
        <dbReference type="Pfam" id="PF01261"/>
    </source>
</evidence>
<dbReference type="GO" id="GO:0008270">
    <property type="term" value="F:zinc ion binding"/>
    <property type="evidence" value="ECO:0007669"/>
    <property type="project" value="InterPro"/>
</dbReference>
<dbReference type="GO" id="GO:0003677">
    <property type="term" value="F:DNA binding"/>
    <property type="evidence" value="ECO:0007669"/>
    <property type="project" value="InterPro"/>
</dbReference>
<reference evidence="9 10" key="1">
    <citation type="submission" date="2013-04" db="EMBL/GenBank/DDBJ databases">
        <title>The Genome Sequence of Propionimicrobium lymphophilum ACS-093-V-SCH5.</title>
        <authorList>
            <consortium name="The Broad Institute Genomics Platform"/>
            <person name="Earl A."/>
            <person name="Ward D."/>
            <person name="Feldgarden M."/>
            <person name="Gevers D."/>
            <person name="Saerens B."/>
            <person name="Vaneechoutte M."/>
            <person name="Walker B."/>
            <person name="Young S."/>
            <person name="Zeng Q."/>
            <person name="Gargeya S."/>
            <person name="Fitzgerald M."/>
            <person name="Haas B."/>
            <person name="Abouelleil A."/>
            <person name="Allen A.W."/>
            <person name="Alvarado L."/>
            <person name="Arachchi H.M."/>
            <person name="Berlin A.M."/>
            <person name="Chapman S.B."/>
            <person name="Gainer-Dewar J."/>
            <person name="Goldberg J."/>
            <person name="Griggs A."/>
            <person name="Gujja S."/>
            <person name="Hansen M."/>
            <person name="Howarth C."/>
            <person name="Imamovic A."/>
            <person name="Ireland A."/>
            <person name="Larimer J."/>
            <person name="McCowan C."/>
            <person name="Murphy C."/>
            <person name="Pearson M."/>
            <person name="Poon T.W."/>
            <person name="Priest M."/>
            <person name="Roberts A."/>
            <person name="Saif S."/>
            <person name="Shea T."/>
            <person name="Sisk P."/>
            <person name="Sykes S."/>
            <person name="Wortman J."/>
            <person name="Nusbaum C."/>
            <person name="Birren B."/>
        </authorList>
    </citation>
    <scope>NUCLEOTIDE SEQUENCE [LARGE SCALE GENOMIC DNA]</scope>
    <source>
        <strain evidence="9 10">ACS-093-V-SCH5</strain>
    </source>
</reference>
<keyword evidence="3" id="KW-0479">Metal-binding</keyword>
<evidence type="ECO:0000313" key="10">
    <source>
        <dbReference type="Proteomes" id="UP000014417"/>
    </source>
</evidence>
<proteinExistence type="inferred from homology"/>
<dbReference type="NCBIfam" id="NF002198">
    <property type="entry name" value="PRK01060.1-3"/>
    <property type="match status" value="1"/>
</dbReference>
<dbReference type="STRING" id="883161.HMPREF9306_00061"/>
<keyword evidence="6" id="KW-0862">Zinc</keyword>
<dbReference type="OrthoDB" id="9805666at2"/>
<evidence type="ECO:0000256" key="3">
    <source>
        <dbReference type="ARBA" id="ARBA00022723"/>
    </source>
</evidence>
<evidence type="ECO:0000256" key="5">
    <source>
        <dbReference type="ARBA" id="ARBA00022801"/>
    </source>
</evidence>
<dbReference type="InterPro" id="IPR001719">
    <property type="entry name" value="AP_endonuc_2"/>
</dbReference>
<dbReference type="PANTHER" id="PTHR21445">
    <property type="entry name" value="ENDONUCLEASE IV ENDODEOXYRIBONUCLEASE IV"/>
    <property type="match status" value="1"/>
</dbReference>
<dbReference type="PROSITE" id="PS51432">
    <property type="entry name" value="AP_NUCLEASE_F2_4"/>
    <property type="match status" value="1"/>
</dbReference>
<dbReference type="PROSITE" id="PS00731">
    <property type="entry name" value="AP_NUCLEASE_F2_3"/>
    <property type="match status" value="1"/>
</dbReference>
<evidence type="ECO:0000256" key="6">
    <source>
        <dbReference type="ARBA" id="ARBA00022833"/>
    </source>
</evidence>
<feature type="domain" description="Xylose isomerase-like TIM barrel" evidence="8">
    <location>
        <begin position="43"/>
        <end position="261"/>
    </location>
</feature>
<comment type="cofactor">
    <cofactor evidence="1">
        <name>Zn(2+)</name>
        <dbReference type="ChEBI" id="CHEBI:29105"/>
    </cofactor>
</comment>
<organism evidence="9 10">
    <name type="scientific">Propionimicrobium lymphophilum ACS-093-V-SCH5</name>
    <dbReference type="NCBI Taxonomy" id="883161"/>
    <lineage>
        <taxon>Bacteria</taxon>
        <taxon>Bacillati</taxon>
        <taxon>Actinomycetota</taxon>
        <taxon>Actinomycetes</taxon>
        <taxon>Propionibacteriales</taxon>
        <taxon>Propionibacteriaceae</taxon>
        <taxon>Propionimicrobium</taxon>
    </lineage>
</organism>
<accession>S2WMW5</accession>
<keyword evidence="10" id="KW-1185">Reference proteome</keyword>
<comment type="caution">
    <text evidence="9">The sequence shown here is derived from an EMBL/GenBank/DDBJ whole genome shotgun (WGS) entry which is preliminary data.</text>
</comment>
<evidence type="ECO:0000256" key="7">
    <source>
        <dbReference type="ARBA" id="ARBA00023204"/>
    </source>
</evidence>
<dbReference type="RefSeq" id="WP_016454923.1">
    <property type="nucleotide sequence ID" value="NZ_KE150269.1"/>
</dbReference>
<dbReference type="AlphaFoldDB" id="S2WMW5"/>
<dbReference type="PATRIC" id="fig|883161.3.peg.60"/>
<dbReference type="Gene3D" id="3.20.20.150">
    <property type="entry name" value="Divalent-metal-dependent TIM barrel enzymes"/>
    <property type="match status" value="1"/>
</dbReference>
<comment type="similarity">
    <text evidence="2">Belongs to the AP endonuclease 2 family.</text>
</comment>
<dbReference type="SMART" id="SM00518">
    <property type="entry name" value="AP2Ec"/>
    <property type="match status" value="1"/>
</dbReference>
<evidence type="ECO:0000313" key="9">
    <source>
        <dbReference type="EMBL" id="EPD34027.1"/>
    </source>
</evidence>
<dbReference type="GO" id="GO:0008081">
    <property type="term" value="F:phosphoric diester hydrolase activity"/>
    <property type="evidence" value="ECO:0007669"/>
    <property type="project" value="TreeGrafter"/>
</dbReference>
<dbReference type="Pfam" id="PF01261">
    <property type="entry name" value="AP_endonuc_2"/>
    <property type="match status" value="1"/>
</dbReference>
<dbReference type="EMBL" id="AGZR01000001">
    <property type="protein sequence ID" value="EPD34027.1"/>
    <property type="molecule type" value="Genomic_DNA"/>
</dbReference>
<dbReference type="InterPro" id="IPR036237">
    <property type="entry name" value="Xyl_isomerase-like_sf"/>
</dbReference>
<dbReference type="Proteomes" id="UP000014417">
    <property type="component" value="Unassembled WGS sequence"/>
</dbReference>
<dbReference type="GO" id="GO:0003906">
    <property type="term" value="F:DNA-(apurinic or apyrimidinic site) endonuclease activity"/>
    <property type="evidence" value="ECO:0007669"/>
    <property type="project" value="TreeGrafter"/>
</dbReference>
<protein>
    <recommendedName>
        <fullName evidence="8">Xylose isomerase-like TIM barrel domain-containing protein</fullName>
    </recommendedName>
</protein>
<evidence type="ECO:0000256" key="2">
    <source>
        <dbReference type="ARBA" id="ARBA00005340"/>
    </source>
</evidence>
<dbReference type="PANTHER" id="PTHR21445:SF0">
    <property type="entry name" value="APURINIC-APYRIMIDINIC ENDONUCLEASE"/>
    <property type="match status" value="1"/>
</dbReference>
<gene>
    <name evidence="9" type="ORF">HMPREF9306_00061</name>
</gene>
<name>S2WMW5_9ACTN</name>
<sequence length="264" mass="27984">MNLIGAHVDELSAIDDASSLDVPIVQISLGDPRSWKTPKISFPGGAEGLRSAAEEARVGIYVHAAYVINVASTNNRIRIPSRKLLQKTLDAAASIGARGVVVHGGHVTAEDDPEAGYENWFKAVDGLEISCPLLIENTAGGKNAMMRFSDSIARVWEKISASDNIEHVGTVFDTCHANGSGEDILQMIDKVREITGGISLLHLNDSRDEPGTGADRHANLGAGTLGEELLIEAVNRADAPAILETPGGLEGHQADLAWLAERGK</sequence>
<dbReference type="InterPro" id="IPR018246">
    <property type="entry name" value="AP_endonuc_F2_Zn_BS"/>
</dbReference>
<evidence type="ECO:0000256" key="1">
    <source>
        <dbReference type="ARBA" id="ARBA00001947"/>
    </source>
</evidence>
<dbReference type="GO" id="GO:0006284">
    <property type="term" value="P:base-excision repair"/>
    <property type="evidence" value="ECO:0007669"/>
    <property type="project" value="TreeGrafter"/>
</dbReference>
<keyword evidence="7" id="KW-0234">DNA repair</keyword>
<dbReference type="HOGENOM" id="CLU_025885_0_2_11"/>
<dbReference type="SUPFAM" id="SSF51658">
    <property type="entry name" value="Xylose isomerase-like"/>
    <property type="match status" value="1"/>
</dbReference>
<evidence type="ECO:0000256" key="4">
    <source>
        <dbReference type="ARBA" id="ARBA00022763"/>
    </source>
</evidence>
<keyword evidence="5" id="KW-0378">Hydrolase</keyword>